<reference evidence="13 14" key="1">
    <citation type="submission" date="2023-03" db="EMBL/GenBank/DDBJ databases">
        <title>Fodinicurvata sp. CAU 1616 isolated from sea sendiment.</title>
        <authorList>
            <person name="Kim W."/>
        </authorList>
    </citation>
    <scope>NUCLEOTIDE SEQUENCE [LARGE SCALE GENOMIC DNA]</scope>
    <source>
        <strain evidence="13 14">CAU 1616</strain>
    </source>
</reference>
<comment type="activity regulation">
    <text evidence="12">Na(+) is not transported, but it plays an essential structural role and its presence is essential for fluoride channel function.</text>
</comment>
<evidence type="ECO:0000256" key="9">
    <source>
        <dbReference type="ARBA" id="ARBA00023303"/>
    </source>
</evidence>
<keyword evidence="9 12" id="KW-0407">Ion channel</keyword>
<proteinExistence type="inferred from homology"/>
<evidence type="ECO:0000256" key="5">
    <source>
        <dbReference type="ARBA" id="ARBA00022989"/>
    </source>
</evidence>
<dbReference type="Proteomes" id="UP001215503">
    <property type="component" value="Unassembled WGS sequence"/>
</dbReference>
<dbReference type="PANTHER" id="PTHR28259:SF1">
    <property type="entry name" value="FLUORIDE EXPORT PROTEIN 1-RELATED"/>
    <property type="match status" value="1"/>
</dbReference>
<dbReference type="PANTHER" id="PTHR28259">
    <property type="entry name" value="FLUORIDE EXPORT PROTEIN 1-RELATED"/>
    <property type="match status" value="1"/>
</dbReference>
<dbReference type="InterPro" id="IPR003691">
    <property type="entry name" value="FluC"/>
</dbReference>
<evidence type="ECO:0000313" key="13">
    <source>
        <dbReference type="EMBL" id="MDF2095208.1"/>
    </source>
</evidence>
<keyword evidence="4 12" id="KW-0812">Transmembrane</keyword>
<keyword evidence="8 12" id="KW-0472">Membrane</keyword>
<protein>
    <recommendedName>
        <fullName evidence="12">Fluoride-specific ion channel FluC</fullName>
    </recommendedName>
</protein>
<evidence type="ECO:0000256" key="6">
    <source>
        <dbReference type="ARBA" id="ARBA00023053"/>
    </source>
</evidence>
<comment type="function">
    <text evidence="12">Fluoride-specific ion channel. Important for reducing fluoride concentration in the cell, thus reducing its toxicity.</text>
</comment>
<keyword evidence="6 12" id="KW-0915">Sodium</keyword>
<feature type="binding site" evidence="12">
    <location>
        <position position="92"/>
    </location>
    <ligand>
        <name>Na(+)</name>
        <dbReference type="ChEBI" id="CHEBI:29101"/>
        <note>structural</note>
    </ligand>
</feature>
<evidence type="ECO:0000313" key="14">
    <source>
        <dbReference type="Proteomes" id="UP001215503"/>
    </source>
</evidence>
<keyword evidence="14" id="KW-1185">Reference proteome</keyword>
<dbReference type="Pfam" id="PF02537">
    <property type="entry name" value="CRCB"/>
    <property type="match status" value="1"/>
</dbReference>
<keyword evidence="3" id="KW-0997">Cell inner membrane</keyword>
<feature type="transmembrane region" description="Helical" evidence="12">
    <location>
        <begin position="12"/>
        <end position="33"/>
    </location>
</feature>
<keyword evidence="5 12" id="KW-1133">Transmembrane helix</keyword>
<feature type="transmembrane region" description="Helical" evidence="12">
    <location>
        <begin position="110"/>
        <end position="132"/>
    </location>
</feature>
<feature type="transmembrane region" description="Helical" evidence="12">
    <location>
        <begin position="81"/>
        <end position="104"/>
    </location>
</feature>
<evidence type="ECO:0000256" key="8">
    <source>
        <dbReference type="ARBA" id="ARBA00023136"/>
    </source>
</evidence>
<evidence type="ECO:0000256" key="3">
    <source>
        <dbReference type="ARBA" id="ARBA00022519"/>
    </source>
</evidence>
<feature type="binding site" evidence="12">
    <location>
        <position position="89"/>
    </location>
    <ligand>
        <name>Na(+)</name>
        <dbReference type="ChEBI" id="CHEBI:29101"/>
        <note>structural</note>
    </ligand>
</feature>
<evidence type="ECO:0000256" key="1">
    <source>
        <dbReference type="ARBA" id="ARBA00004651"/>
    </source>
</evidence>
<organism evidence="13 14">
    <name type="scientific">Aquibaculum arenosum</name>
    <dbReference type="NCBI Taxonomy" id="3032591"/>
    <lineage>
        <taxon>Bacteria</taxon>
        <taxon>Pseudomonadati</taxon>
        <taxon>Pseudomonadota</taxon>
        <taxon>Alphaproteobacteria</taxon>
        <taxon>Rhodospirillales</taxon>
        <taxon>Rhodovibrionaceae</taxon>
        <taxon>Aquibaculum</taxon>
    </lineage>
</organism>
<name>A0ABT5YK21_9PROT</name>
<accession>A0ABT5YK21</accession>
<sequence>MSGTEIGARKPWQSAYLAVALGSALGGLARWGLSLVLLAEMGEGLPIGTLAVNILGSALIGFYASLIGPRGCVVVGDWQRHFVMTGVCGGFTTFSLFSLESLYFLQDGQLIAGAGLIALSMLLWMLSVWGGHHLGQMWCRRRCGGTQGTPSSEQQ</sequence>
<keyword evidence="12" id="KW-0479">Metal-binding</keyword>
<comment type="catalytic activity">
    <reaction evidence="11">
        <text>fluoride(in) = fluoride(out)</text>
        <dbReference type="Rhea" id="RHEA:76159"/>
        <dbReference type="ChEBI" id="CHEBI:17051"/>
    </reaction>
    <physiologicalReaction direction="left-to-right" evidence="11">
        <dbReference type="Rhea" id="RHEA:76160"/>
    </physiologicalReaction>
</comment>
<evidence type="ECO:0000256" key="2">
    <source>
        <dbReference type="ARBA" id="ARBA00022475"/>
    </source>
</evidence>
<evidence type="ECO:0000256" key="11">
    <source>
        <dbReference type="ARBA" id="ARBA00035585"/>
    </source>
</evidence>
<evidence type="ECO:0000256" key="7">
    <source>
        <dbReference type="ARBA" id="ARBA00023065"/>
    </source>
</evidence>
<keyword evidence="7 12" id="KW-0406">Ion transport</keyword>
<comment type="subcellular location">
    <subcellularLocation>
        <location evidence="1 12">Cell membrane</location>
        <topology evidence="1 12">Multi-pass membrane protein</topology>
    </subcellularLocation>
</comment>
<dbReference type="HAMAP" id="MF_00454">
    <property type="entry name" value="FluC"/>
    <property type="match status" value="1"/>
</dbReference>
<feature type="transmembrane region" description="Helical" evidence="12">
    <location>
        <begin position="45"/>
        <end position="69"/>
    </location>
</feature>
<gene>
    <name evidence="12" type="primary">fluC</name>
    <name evidence="12" type="synonym">crcB</name>
    <name evidence="13" type="ORF">P2G67_04380</name>
</gene>
<comment type="caution">
    <text evidence="13">The sequence shown here is derived from an EMBL/GenBank/DDBJ whole genome shotgun (WGS) entry which is preliminary data.</text>
</comment>
<dbReference type="RefSeq" id="WP_275820410.1">
    <property type="nucleotide sequence ID" value="NZ_JARHUD010000002.1"/>
</dbReference>
<evidence type="ECO:0000256" key="10">
    <source>
        <dbReference type="ARBA" id="ARBA00035120"/>
    </source>
</evidence>
<evidence type="ECO:0000256" key="12">
    <source>
        <dbReference type="HAMAP-Rule" id="MF_00454"/>
    </source>
</evidence>
<dbReference type="EMBL" id="JARHUD010000002">
    <property type="protein sequence ID" value="MDF2095208.1"/>
    <property type="molecule type" value="Genomic_DNA"/>
</dbReference>
<comment type="similarity">
    <text evidence="10 12">Belongs to the fluoride channel Fluc/FEX (TC 1.A.43) family.</text>
</comment>
<keyword evidence="2 12" id="KW-1003">Cell membrane</keyword>
<evidence type="ECO:0000256" key="4">
    <source>
        <dbReference type="ARBA" id="ARBA00022692"/>
    </source>
</evidence>
<keyword evidence="12" id="KW-0813">Transport</keyword>